<protein>
    <submittedName>
        <fullName evidence="2">Uncharacterized protein</fullName>
    </submittedName>
</protein>
<feature type="compositionally biased region" description="Basic and acidic residues" evidence="1">
    <location>
        <begin position="40"/>
        <end position="58"/>
    </location>
</feature>
<evidence type="ECO:0000256" key="1">
    <source>
        <dbReference type="SAM" id="MobiDB-lite"/>
    </source>
</evidence>
<accession>A0A6C0BK55</accession>
<organism evidence="2">
    <name type="scientific">viral metagenome</name>
    <dbReference type="NCBI Taxonomy" id="1070528"/>
    <lineage>
        <taxon>unclassified sequences</taxon>
        <taxon>metagenomes</taxon>
        <taxon>organismal metagenomes</taxon>
    </lineage>
</organism>
<feature type="region of interest" description="Disordered" evidence="1">
    <location>
        <begin position="31"/>
        <end position="58"/>
    </location>
</feature>
<feature type="compositionally biased region" description="Low complexity" evidence="1">
    <location>
        <begin position="146"/>
        <end position="157"/>
    </location>
</feature>
<name>A0A6C0BK55_9ZZZZ</name>
<feature type="compositionally biased region" description="Basic and acidic residues" evidence="1">
    <location>
        <begin position="166"/>
        <end position="187"/>
    </location>
</feature>
<proteinExistence type="predicted"/>
<dbReference type="AlphaFoldDB" id="A0A6C0BK55"/>
<reference evidence="2" key="1">
    <citation type="journal article" date="2020" name="Nature">
        <title>Giant virus diversity and host interactions through global metagenomics.</title>
        <authorList>
            <person name="Schulz F."/>
            <person name="Roux S."/>
            <person name="Paez-Espino D."/>
            <person name="Jungbluth S."/>
            <person name="Walsh D.A."/>
            <person name="Denef V.J."/>
            <person name="McMahon K.D."/>
            <person name="Konstantinidis K.T."/>
            <person name="Eloe-Fadrosh E.A."/>
            <person name="Kyrpides N.C."/>
            <person name="Woyke T."/>
        </authorList>
    </citation>
    <scope>NUCLEOTIDE SEQUENCE</scope>
    <source>
        <strain evidence="2">GVMAG-M-3300013285-6</strain>
    </source>
</reference>
<dbReference type="EMBL" id="MN739169">
    <property type="protein sequence ID" value="QHS92131.1"/>
    <property type="molecule type" value="Genomic_DNA"/>
</dbReference>
<feature type="region of interest" description="Disordered" evidence="1">
    <location>
        <begin position="133"/>
        <end position="201"/>
    </location>
</feature>
<evidence type="ECO:0000313" key="2">
    <source>
        <dbReference type="EMBL" id="QHS92131.1"/>
    </source>
</evidence>
<sequence>MSSSSIIIQVSTEQLKALIEQGVRAALQGISEGKMPLSEKAPRAKKEKDLNAPKKEPSDWIHFTSAVRKGLETEMEEGKKPHPKAVTQVASALKTAGLQGKWDSEQSKMVDSASSAQISAAYKAWLADPPAISKMVEQGKDKASKKSPSAPSAVAEPPAKKRGRKAKADMTPEELAEHERKVKEKKAVAAPKPAPEPEAADVMDFEPFDFSVKGLKQPLKLLKNDRGDVLTEDMEWYGHMSVDGKIDTDAEKPEDLDV</sequence>